<evidence type="ECO:0000313" key="2">
    <source>
        <dbReference type="Proteomes" id="UP000006729"/>
    </source>
</evidence>
<gene>
    <name evidence="1" type="ORF">POPTR_004G076700v4</name>
</gene>
<evidence type="ECO:0000313" key="1">
    <source>
        <dbReference type="EMBL" id="KAI9396099.1"/>
    </source>
</evidence>
<dbReference type="EMBL" id="CM009293">
    <property type="protein sequence ID" value="KAI9396099.1"/>
    <property type="molecule type" value="Genomic_DNA"/>
</dbReference>
<keyword evidence="2" id="KW-1185">Reference proteome</keyword>
<proteinExistence type="predicted"/>
<comment type="caution">
    <text evidence="1">The sequence shown here is derived from an EMBL/GenBank/DDBJ whole genome shotgun (WGS) entry which is preliminary data.</text>
</comment>
<name>A0ACC0T3I0_POPTR</name>
<reference evidence="1 2" key="1">
    <citation type="journal article" date="2006" name="Science">
        <title>The genome of black cottonwood, Populus trichocarpa (Torr. &amp; Gray).</title>
        <authorList>
            <person name="Tuskan G.A."/>
            <person name="Difazio S."/>
            <person name="Jansson S."/>
            <person name="Bohlmann J."/>
            <person name="Grigoriev I."/>
            <person name="Hellsten U."/>
            <person name="Putnam N."/>
            <person name="Ralph S."/>
            <person name="Rombauts S."/>
            <person name="Salamov A."/>
            <person name="Schein J."/>
            <person name="Sterck L."/>
            <person name="Aerts A."/>
            <person name="Bhalerao R.R."/>
            <person name="Bhalerao R.P."/>
            <person name="Blaudez D."/>
            <person name="Boerjan W."/>
            <person name="Brun A."/>
            <person name="Brunner A."/>
            <person name="Busov V."/>
            <person name="Campbell M."/>
            <person name="Carlson J."/>
            <person name="Chalot M."/>
            <person name="Chapman J."/>
            <person name="Chen G.L."/>
            <person name="Cooper D."/>
            <person name="Coutinho P.M."/>
            <person name="Couturier J."/>
            <person name="Covert S."/>
            <person name="Cronk Q."/>
            <person name="Cunningham R."/>
            <person name="Davis J."/>
            <person name="Degroeve S."/>
            <person name="Dejardin A."/>
            <person name="Depamphilis C."/>
            <person name="Detter J."/>
            <person name="Dirks B."/>
            <person name="Dubchak I."/>
            <person name="Duplessis S."/>
            <person name="Ehlting J."/>
            <person name="Ellis B."/>
            <person name="Gendler K."/>
            <person name="Goodstein D."/>
            <person name="Gribskov M."/>
            <person name="Grimwood J."/>
            <person name="Groover A."/>
            <person name="Gunter L."/>
            <person name="Hamberger B."/>
            <person name="Heinze B."/>
            <person name="Helariutta Y."/>
            <person name="Henrissat B."/>
            <person name="Holligan D."/>
            <person name="Holt R."/>
            <person name="Huang W."/>
            <person name="Islam-Faridi N."/>
            <person name="Jones S."/>
            <person name="Jones-Rhoades M."/>
            <person name="Jorgensen R."/>
            <person name="Joshi C."/>
            <person name="Kangasjarvi J."/>
            <person name="Karlsson J."/>
            <person name="Kelleher C."/>
            <person name="Kirkpatrick R."/>
            <person name="Kirst M."/>
            <person name="Kohler A."/>
            <person name="Kalluri U."/>
            <person name="Larimer F."/>
            <person name="Leebens-Mack J."/>
            <person name="Leple J.C."/>
            <person name="Locascio P."/>
            <person name="Lou Y."/>
            <person name="Lucas S."/>
            <person name="Martin F."/>
            <person name="Montanini B."/>
            <person name="Napoli C."/>
            <person name="Nelson D.R."/>
            <person name="Nelson C."/>
            <person name="Nieminen K."/>
            <person name="Nilsson O."/>
            <person name="Pereda V."/>
            <person name="Peter G."/>
            <person name="Philippe R."/>
            <person name="Pilate G."/>
            <person name="Poliakov A."/>
            <person name="Razumovskaya J."/>
            <person name="Richardson P."/>
            <person name="Rinaldi C."/>
            <person name="Ritland K."/>
            <person name="Rouze P."/>
            <person name="Ryaboy D."/>
            <person name="Schmutz J."/>
            <person name="Schrader J."/>
            <person name="Segerman B."/>
            <person name="Shin H."/>
            <person name="Siddiqui A."/>
            <person name="Sterky F."/>
            <person name="Terry A."/>
            <person name="Tsai C.J."/>
            <person name="Uberbacher E."/>
            <person name="Unneberg P."/>
            <person name="Vahala J."/>
            <person name="Wall K."/>
            <person name="Wessler S."/>
            <person name="Yang G."/>
            <person name="Yin T."/>
            <person name="Douglas C."/>
            <person name="Marra M."/>
            <person name="Sandberg G."/>
            <person name="Van de Peer Y."/>
            <person name="Rokhsar D."/>
        </authorList>
    </citation>
    <scope>NUCLEOTIDE SEQUENCE [LARGE SCALE GENOMIC DNA]</scope>
    <source>
        <strain evidence="2">cv. Nisqually</strain>
    </source>
</reference>
<dbReference type="Proteomes" id="UP000006729">
    <property type="component" value="Chromosome 4"/>
</dbReference>
<sequence>MEEFAAKSLLGKLGSSAIKELYLAWGLKAELASLEEKLLAINAVLMDAEKKQSRNEKIRFWLQMLREFMYDAEDALDGFECEDLRRQVVKTTGSTSRKLSRFFSSSNKLALRFKMGHKIKDLNDRLAEIESLKSLLGLTEQTSDHSSSFSGLIGRDRDKECTINLLVEPLKVDDAHPFVIPIVGMAGLGKTALAKSVYDDGSVDAFFELKMQACVSDGFALKQVMQKMINSATGERCNDLEEVELKAKLEMKCLLLKPILSKGALGSKIIVTTRSKRVAQIMGSAGAQELSLLDQKDCLTLFYKCAFKERQKEQHPNLVEIGKEIVGKCKQIPLAVINLELNFMFTDPYWCSFGWHKDWFINQHIQVKTWKMLGFAMCCMILHHHWFKMNVQSYAQITTKFSKLPNIYQLLTLNSFFQALPKFPNKIERVRTLVFVASLEEPSCRTDFEKCLSGFKHLRSLELMDVCEFLPDKIGSLKELRYLNLVENTKLKRFPKSIFKLQNLQALILGDGFVELPKDVRCLISLRLLFLITKQKRLPEGGVGCLGSLQILLIAGCENPEYLCEDMQGLKSLRKLCIGGCKNLISLPRSMKYLTALEYLSIMVCEKLDLMTIETLCFITLPATRPLPKQFLQGSAGSLQTFAIEDCPNIIELPECTGNLKELQKLVIRMCPSLGERCQRETGEDWPKIAHVPHIDVDY</sequence>
<accession>A0ACC0T3I0</accession>
<protein>
    <submittedName>
        <fullName evidence="1">Uncharacterized protein</fullName>
    </submittedName>
</protein>
<feature type="non-terminal residue" evidence="1">
    <location>
        <position position="699"/>
    </location>
</feature>
<organism evidence="1 2">
    <name type="scientific">Populus trichocarpa</name>
    <name type="common">Western balsam poplar</name>
    <name type="synonym">Populus balsamifera subsp. trichocarpa</name>
    <dbReference type="NCBI Taxonomy" id="3694"/>
    <lineage>
        <taxon>Eukaryota</taxon>
        <taxon>Viridiplantae</taxon>
        <taxon>Streptophyta</taxon>
        <taxon>Embryophyta</taxon>
        <taxon>Tracheophyta</taxon>
        <taxon>Spermatophyta</taxon>
        <taxon>Magnoliopsida</taxon>
        <taxon>eudicotyledons</taxon>
        <taxon>Gunneridae</taxon>
        <taxon>Pentapetalae</taxon>
        <taxon>rosids</taxon>
        <taxon>fabids</taxon>
        <taxon>Malpighiales</taxon>
        <taxon>Salicaceae</taxon>
        <taxon>Saliceae</taxon>
        <taxon>Populus</taxon>
    </lineage>
</organism>